<reference evidence="1" key="1">
    <citation type="submission" date="2019-04" db="EMBL/GenBank/DDBJ databases">
        <authorList>
            <consortium name="Science for Life Laboratories"/>
        </authorList>
    </citation>
    <scope>NUCLEOTIDE SEQUENCE</scope>
    <source>
        <strain evidence="1">MBLW1</strain>
    </source>
</reference>
<accession>A0A6C2YTR8</accession>
<dbReference type="KEGG" id="tim:GMBLW1_44460"/>
<name>A0A6C2YTR8_9BACT</name>
<keyword evidence="2" id="KW-1185">Reference proteome</keyword>
<dbReference type="Proteomes" id="UP000464378">
    <property type="component" value="Chromosome"/>
</dbReference>
<dbReference type="AlphaFoldDB" id="A0A6C2YTR8"/>
<organism evidence="1">
    <name type="scientific">Tuwongella immobilis</name>
    <dbReference type="NCBI Taxonomy" id="692036"/>
    <lineage>
        <taxon>Bacteria</taxon>
        <taxon>Pseudomonadati</taxon>
        <taxon>Planctomycetota</taxon>
        <taxon>Planctomycetia</taxon>
        <taxon>Gemmatales</taxon>
        <taxon>Gemmataceae</taxon>
        <taxon>Tuwongella</taxon>
    </lineage>
</organism>
<gene>
    <name evidence="1" type="ORF">GMBLW1_44460</name>
</gene>
<proteinExistence type="predicted"/>
<dbReference type="RefSeq" id="WP_162659784.1">
    <property type="nucleotide sequence ID" value="NZ_LR593887.1"/>
</dbReference>
<protein>
    <submittedName>
        <fullName evidence="1">Uncharacterized protein</fullName>
    </submittedName>
</protein>
<sequence length="205" mass="22907">MFIVRMATVYEPEIDALPDEFRTVLTEQDILAIRTGPEYFATLADADAPSWLKKLLAKCAESWYELQFYATGNAPYRPYFRFQFLGEPAISLPRSMPLRPDMPAFLRRLYGVIGAFRENGFDVAGGLRAGDRLAPVTESGMWVEPGGPIDPAQAVPFLETLSGSQLCYLPDGSGAWLEACQFRPIAKLESEVARYFQALLKGKRI</sequence>
<dbReference type="EMBL" id="LR593887">
    <property type="protein sequence ID" value="VTS06853.1"/>
    <property type="molecule type" value="Genomic_DNA"/>
</dbReference>
<dbReference type="InParanoid" id="A0A6C2YTR8"/>
<evidence type="ECO:0000313" key="1">
    <source>
        <dbReference type="EMBL" id="VIP04747.1"/>
    </source>
</evidence>
<evidence type="ECO:0000313" key="2">
    <source>
        <dbReference type="Proteomes" id="UP000464378"/>
    </source>
</evidence>
<dbReference type="EMBL" id="LR586016">
    <property type="protein sequence ID" value="VIP04747.1"/>
    <property type="molecule type" value="Genomic_DNA"/>
</dbReference>